<evidence type="ECO:0000313" key="1">
    <source>
        <dbReference type="EMBL" id="KAK3768381.1"/>
    </source>
</evidence>
<accession>A0AAE0ZGA0</accession>
<dbReference type="EMBL" id="JAWDGP010004062">
    <property type="protein sequence ID" value="KAK3768381.1"/>
    <property type="molecule type" value="Genomic_DNA"/>
</dbReference>
<organism evidence="1 2">
    <name type="scientific">Elysia crispata</name>
    <name type="common">lettuce slug</name>
    <dbReference type="NCBI Taxonomy" id="231223"/>
    <lineage>
        <taxon>Eukaryota</taxon>
        <taxon>Metazoa</taxon>
        <taxon>Spiralia</taxon>
        <taxon>Lophotrochozoa</taxon>
        <taxon>Mollusca</taxon>
        <taxon>Gastropoda</taxon>
        <taxon>Heterobranchia</taxon>
        <taxon>Euthyneura</taxon>
        <taxon>Panpulmonata</taxon>
        <taxon>Sacoglossa</taxon>
        <taxon>Placobranchoidea</taxon>
        <taxon>Plakobranchidae</taxon>
        <taxon>Elysia</taxon>
    </lineage>
</organism>
<reference evidence="1" key="1">
    <citation type="journal article" date="2023" name="G3 (Bethesda)">
        <title>A reference genome for the long-term kleptoplast-retaining sea slug Elysia crispata morphotype clarki.</title>
        <authorList>
            <person name="Eastman K.E."/>
            <person name="Pendleton A.L."/>
            <person name="Shaikh M.A."/>
            <person name="Suttiyut T."/>
            <person name="Ogas R."/>
            <person name="Tomko P."/>
            <person name="Gavelis G."/>
            <person name="Widhalm J.R."/>
            <person name="Wisecaver J.H."/>
        </authorList>
    </citation>
    <scope>NUCLEOTIDE SEQUENCE</scope>
    <source>
        <strain evidence="1">ECLA1</strain>
    </source>
</reference>
<dbReference type="Proteomes" id="UP001283361">
    <property type="component" value="Unassembled WGS sequence"/>
</dbReference>
<dbReference type="AlphaFoldDB" id="A0AAE0ZGA0"/>
<name>A0AAE0ZGA0_9GAST</name>
<gene>
    <name evidence="1" type="ORF">RRG08_031169</name>
</gene>
<keyword evidence="2" id="KW-1185">Reference proteome</keyword>
<evidence type="ECO:0000313" key="2">
    <source>
        <dbReference type="Proteomes" id="UP001283361"/>
    </source>
</evidence>
<comment type="caution">
    <text evidence="1">The sequence shown here is derived from an EMBL/GenBank/DDBJ whole genome shotgun (WGS) entry which is preliminary data.</text>
</comment>
<protein>
    <submittedName>
        <fullName evidence="1">Uncharacterized protein</fullName>
    </submittedName>
</protein>
<proteinExistence type="predicted"/>
<sequence>MTDVTTCWRGIPQLPRLGHVNLAIVSHGVQHEVKRRALMVGEEILPKGGSGRWPVSAGVNRKDTASGHQTLVSKRGGLRLNKSHN</sequence>